<dbReference type="PANTHER" id="PTHR21529">
    <property type="entry name" value="MAMMARY TURMOR VIRUS RECEPTOR HOMOLOG 1, 2 MTVR1, 2"/>
    <property type="match status" value="1"/>
</dbReference>
<dbReference type="InterPro" id="IPR027417">
    <property type="entry name" value="P-loop_NTPase"/>
</dbReference>
<gene>
    <name evidence="2" type="ORF">BD311DRAFT_674657</name>
</gene>
<accession>A0A4Q9M7W4</accession>
<reference evidence="2" key="1">
    <citation type="submission" date="2019-01" db="EMBL/GenBank/DDBJ databases">
        <title>Draft genome sequences of three monokaryotic isolates of the white-rot basidiomycete fungus Dichomitus squalens.</title>
        <authorList>
            <consortium name="DOE Joint Genome Institute"/>
            <person name="Lopez S.C."/>
            <person name="Andreopoulos B."/>
            <person name="Pangilinan J."/>
            <person name="Lipzen A."/>
            <person name="Riley R."/>
            <person name="Ahrendt S."/>
            <person name="Ng V."/>
            <person name="Barry K."/>
            <person name="Daum C."/>
            <person name="Grigoriev I.V."/>
            <person name="Hilden K.S."/>
            <person name="Makela M.R."/>
            <person name="de Vries R.P."/>
        </authorList>
    </citation>
    <scope>NUCLEOTIDE SEQUENCE [LARGE SCALE GENOMIC DNA]</scope>
    <source>
        <strain evidence="2">OM18370.1</strain>
    </source>
</reference>
<dbReference type="PANTHER" id="PTHR21529:SF4">
    <property type="entry name" value="TPR AND ANKYRIN REPEAT-CONTAINING PROTEIN 1"/>
    <property type="match status" value="1"/>
</dbReference>
<dbReference type="Gene3D" id="3.40.50.300">
    <property type="entry name" value="P-loop containing nucleotide triphosphate hydrolases"/>
    <property type="match status" value="1"/>
</dbReference>
<organism evidence="2">
    <name type="scientific">Dichomitus squalens</name>
    <dbReference type="NCBI Taxonomy" id="114155"/>
    <lineage>
        <taxon>Eukaryota</taxon>
        <taxon>Fungi</taxon>
        <taxon>Dikarya</taxon>
        <taxon>Basidiomycota</taxon>
        <taxon>Agaricomycotina</taxon>
        <taxon>Agaricomycetes</taxon>
        <taxon>Polyporales</taxon>
        <taxon>Polyporaceae</taxon>
        <taxon>Dichomitus</taxon>
    </lineage>
</organism>
<feature type="region of interest" description="Disordered" evidence="1">
    <location>
        <begin position="1573"/>
        <end position="1598"/>
    </location>
</feature>
<dbReference type="InterPro" id="IPR039904">
    <property type="entry name" value="TRANK1"/>
</dbReference>
<proteinExistence type="predicted"/>
<dbReference type="Proteomes" id="UP000292957">
    <property type="component" value="Unassembled WGS sequence"/>
</dbReference>
<dbReference type="EMBL" id="ML143515">
    <property type="protein sequence ID" value="TBU23105.1"/>
    <property type="molecule type" value="Genomic_DNA"/>
</dbReference>
<feature type="compositionally biased region" description="Acidic residues" evidence="1">
    <location>
        <begin position="1576"/>
        <end position="1595"/>
    </location>
</feature>
<dbReference type="OrthoDB" id="3156807at2759"/>
<protein>
    <recommendedName>
        <fullName evidence="3">P-loop containing nucleoside triphosphate hydrolase protein</fullName>
    </recommendedName>
</protein>
<sequence>MKAALHFDSVQGFGEWRILISTRADRDLRQARRKNTKLFKIIVKKIKELSNGHFSDDNQKRLTGLDVEVPIYEAKMTGDTRLVYQVDCVSEFESDIFGVYTHAKLDRRFWDCMGRQLERKGTEYKKRCMFRNPPMNPGDNVYMPAFWPPPVDVPTFEPVSGITDMRKEDYEELHSLLVLEKFVTFSQALLNSIIADKDVAHVFEISLQEKRIIEHPSSCYVLGRSGTGKTTTMLFKMLGIQRAWELHREIMPKPRQLFVTQSRVLAEKVEEYFTKLLESLATAGRSPSELKSLVERQKHQQEQGLVDRDEEIYWRGDLPKRYGALKEEHFPMFLTYDHVCRLLESEFRHIERDIEHKAAVSRAIQDAFQLQEPDGRDNTLSNDYMQQRRDRFVSFGTFLEEYWSHFPQALTKGLDPTLVFGEFMGVIKGSEPTLECAEGYLTKDMYFGLSHRTQGTFANQRETVYALFETYLKKKKARGDYDAADSYMPLVCLESSLHHLIVIVIGTILEVLRTLCSNPHGMFWAGDTAQTISVGSAFRFNDLKAFLYRVEEANAGGNTERRTQPESFHLAVNYRSHAGIVDCAHSVIELITQFWPHAIDALAPEQGMIHGLKPVFFSGWDQDTARYEQFLFGEAGSHIEFGAEQCILVRDEAARDRLRALVLLYNFFEDSTTDLSQWRVVLNALPEAQRANHPAPRFDDARHGGVCRELKFLYVAITRARKNLWIADGSTKGEPMRLVWTQKDQIQNCTPGTDVPRLAMSSTAEDWAKTALSLFNNRRYMQAMHCYERAGLSRERAVANAYYLRELARTRPISRGDTSSRVSAFLAAAHAFVASAQKAVTEKSAYYRIAAQCYVDAGSDYEAAWAYAQATEYTLAAQYYRKAGKFEEAVEIIKTHKDRMQPEVVESIVDVSRLYFLREKQVKKAMELFESENDALEYMDDFGLDLARAQFLEDTGRLSEAADVHLSEGNMLEAIRVLSMDGSNETSLKRALDCLLEGLWRNLSCGVPVNEDTLRSNAVLRKLLLYAKTMEGVSGGDELLRDQVFMFTAITKHDVQQLLILAKKLSVSEATSPAAFICLDRVFSVPLNLQTATSSQVVHALQTFHQYACMLQKLCSVKNPCDDPTVRKVFALQAITEDSFLVPKGAILAAGCDDRLTPSAQETEQGVRVNRWELEKLIIHVLKLRLRKRVKEEDEMCYGLQLLQPCLPHAVFHQCNRTNCARIHIESKRYDAAAYHTRIRIHILQILIYQTLHAVEDFHEHARHRRHWLRRLYDALYPPYYKLGSIHLLSSALIPEFTVGGHVIKSWVNEHLYSLSAYQSNAFITNFIQGLRLAFVFDANNASEYVYRTPAVMTHRPSALMRSGETNVYIVHYVLDSMQNSDISALNKGVLFMNHILENRVPIDIGVLCDFMDHLCGSLLAASRLRATGNLHGLMLPKSWLLRLVAIAEVLRVKDTQLVKIYKSKISELLEPLYTGQGAVITADQFRYVTARSWDRLARVVRHSVEGSGLDEMVQLRYGPRSEEQGSTYDVRHIVYNRLEDIPRLLRTEGSIAGSADHVGTEAIPIAPPAAPQENAELENNEDPATAEDDEEDTAEQAVDAEHVAQAIDSDYTAAAPTAPTAEEIIAATTIAEAYRQHILRKEKRVKRKSSEEVRRRIFESFLAEAERMEWPHRYYRMLFLGPIPHLYIVVESMKNHLHEARSSERKRFNIVRHLELEKVQSALTQLNQSFKVAMALFQALAPASEVHKRRDLDKLKAHVSEVEALMRSLPAAITGKWESDMQIALRGIVQVAKPPVKQSKPDLNVEDLVEY</sequence>
<evidence type="ECO:0000313" key="2">
    <source>
        <dbReference type="EMBL" id="TBU23105.1"/>
    </source>
</evidence>
<name>A0A4Q9M7W4_9APHY</name>
<evidence type="ECO:0008006" key="3">
    <source>
        <dbReference type="Google" id="ProtNLM"/>
    </source>
</evidence>
<evidence type="ECO:0000256" key="1">
    <source>
        <dbReference type="SAM" id="MobiDB-lite"/>
    </source>
</evidence>
<dbReference type="PROSITE" id="PS50096">
    <property type="entry name" value="IQ"/>
    <property type="match status" value="1"/>
</dbReference>
<dbReference type="SUPFAM" id="SSF52540">
    <property type="entry name" value="P-loop containing nucleoside triphosphate hydrolases"/>
    <property type="match status" value="1"/>
</dbReference>